<feature type="region of interest" description="Disordered" evidence="1">
    <location>
        <begin position="344"/>
        <end position="363"/>
    </location>
</feature>
<dbReference type="RefSeq" id="WP_371842361.1">
    <property type="nucleotide sequence ID" value="NZ_JBGMEL010000001.1"/>
</dbReference>
<dbReference type="EMBL" id="JBGMEL010000001">
    <property type="protein sequence ID" value="MFA0789226.1"/>
    <property type="molecule type" value="Genomic_DNA"/>
</dbReference>
<accession>A0ABV4NJP9</accession>
<evidence type="ECO:0000256" key="1">
    <source>
        <dbReference type="SAM" id="MobiDB-lite"/>
    </source>
</evidence>
<feature type="domain" description="YHYH" evidence="2">
    <location>
        <begin position="146"/>
        <end position="342"/>
    </location>
</feature>
<gene>
    <name evidence="3" type="ORF">ACCI51_01630</name>
</gene>
<organism evidence="3 4">
    <name type="scientific">Microbulbifer echini</name>
    <dbReference type="NCBI Taxonomy" id="1529067"/>
    <lineage>
        <taxon>Bacteria</taxon>
        <taxon>Pseudomonadati</taxon>
        <taxon>Pseudomonadota</taxon>
        <taxon>Gammaproteobacteria</taxon>
        <taxon>Cellvibrionales</taxon>
        <taxon>Microbulbiferaceae</taxon>
        <taxon>Microbulbifer</taxon>
    </lineage>
</organism>
<evidence type="ECO:0000313" key="3">
    <source>
        <dbReference type="EMBL" id="MFA0789226.1"/>
    </source>
</evidence>
<evidence type="ECO:0000313" key="4">
    <source>
        <dbReference type="Proteomes" id="UP001569414"/>
    </source>
</evidence>
<reference evidence="3 4" key="1">
    <citation type="submission" date="2024-08" db="EMBL/GenBank/DDBJ databases">
        <authorList>
            <person name="Ishaq N."/>
        </authorList>
    </citation>
    <scope>NUCLEOTIDE SEQUENCE [LARGE SCALE GENOMIC DNA]</scope>
    <source>
        <strain evidence="3 4">JCM 30400</strain>
    </source>
</reference>
<dbReference type="InterPro" id="IPR025924">
    <property type="entry name" value="YHYH_dom"/>
</dbReference>
<dbReference type="Proteomes" id="UP001569414">
    <property type="component" value="Unassembled WGS sequence"/>
</dbReference>
<feature type="compositionally biased region" description="Basic residues" evidence="1">
    <location>
        <begin position="351"/>
        <end position="363"/>
    </location>
</feature>
<evidence type="ECO:0000259" key="2">
    <source>
        <dbReference type="Pfam" id="PF14240"/>
    </source>
</evidence>
<proteinExistence type="predicted"/>
<sequence>MTKWLLLSLTCVAPMALGRQPQTAVEACQNLTSGSSCNINHNSGQCFRLSKSQALICRADKLVIAKTSLQDRASGMPPARRHQVIQSEGLRNKVPADRDPIASSRIKVTLQGAWRVIEANGISAHKTGAFPNSGNPHEIATQRYKYQVPTSPKMAAKPTSVTLQNFGIAVNGVPFDPSAAEWYLGNRGLWRYEALSGAVPLGVDENYAHVQPNGAYHYHGLPSGLLARLQVNADRHSALIGWAADGFPIYALYGYNEGGNEESGIVKMHSSYRVKSGQRPKGHAQPGGYYDGTFVADYEFVEGAGSLDECNGRFVRTPDFPLGTYAYFLTEEWPIIPRCFRGTPSKDFRRGPRMGRPKHRVKG</sequence>
<dbReference type="Pfam" id="PF14240">
    <property type="entry name" value="YHYH"/>
    <property type="match status" value="1"/>
</dbReference>
<name>A0ABV4NJP9_9GAMM</name>
<keyword evidence="4" id="KW-1185">Reference proteome</keyword>
<comment type="caution">
    <text evidence="3">The sequence shown here is derived from an EMBL/GenBank/DDBJ whole genome shotgun (WGS) entry which is preliminary data.</text>
</comment>
<protein>
    <submittedName>
        <fullName evidence="3">YHYH protein</fullName>
    </submittedName>
</protein>